<protein>
    <recommendedName>
        <fullName evidence="4">Syndecan 1</fullName>
    </recommendedName>
</protein>
<gene>
    <name evidence="2" type="ORF">OFY01_07145</name>
</gene>
<evidence type="ECO:0008006" key="4">
    <source>
        <dbReference type="Google" id="ProtNLM"/>
    </source>
</evidence>
<feature type="region of interest" description="Disordered" evidence="1">
    <location>
        <begin position="101"/>
        <end position="224"/>
    </location>
</feature>
<evidence type="ECO:0000313" key="3">
    <source>
        <dbReference type="Proteomes" id="UP001163064"/>
    </source>
</evidence>
<feature type="compositionally biased region" description="Low complexity" evidence="1">
    <location>
        <begin position="17"/>
        <end position="35"/>
    </location>
</feature>
<comment type="caution">
    <text evidence="2">The sequence shown here is derived from an EMBL/GenBank/DDBJ whole genome shotgun (WGS) entry which is preliminary data.</text>
</comment>
<name>A0ABT3TR94_9ACTN</name>
<dbReference type="RefSeq" id="WP_266597437.1">
    <property type="nucleotide sequence ID" value="NZ_JAPHNL010000056.1"/>
</dbReference>
<feature type="region of interest" description="Disordered" evidence="1">
    <location>
        <begin position="1"/>
        <end position="72"/>
    </location>
</feature>
<feature type="compositionally biased region" description="Low complexity" evidence="1">
    <location>
        <begin position="101"/>
        <end position="110"/>
    </location>
</feature>
<keyword evidence="3" id="KW-1185">Reference proteome</keyword>
<feature type="compositionally biased region" description="Pro residues" evidence="1">
    <location>
        <begin position="111"/>
        <end position="125"/>
    </location>
</feature>
<proteinExistence type="predicted"/>
<feature type="compositionally biased region" description="Low complexity" evidence="1">
    <location>
        <begin position="181"/>
        <end position="207"/>
    </location>
</feature>
<feature type="compositionally biased region" description="Low complexity" evidence="1">
    <location>
        <begin position="53"/>
        <end position="72"/>
    </location>
</feature>
<reference evidence="2" key="1">
    <citation type="submission" date="2022-10" db="EMBL/GenBank/DDBJ databases">
        <title>Streptomyces beihaiensis sp. nov., a chitin degrading actinobacterium, isolated from shrimp pond soil.</title>
        <authorList>
            <person name="Xie J."/>
            <person name="Shen N."/>
        </authorList>
    </citation>
    <scope>NUCLEOTIDE SEQUENCE</scope>
    <source>
        <strain evidence="2">GXMU-J5</strain>
    </source>
</reference>
<evidence type="ECO:0000256" key="1">
    <source>
        <dbReference type="SAM" id="MobiDB-lite"/>
    </source>
</evidence>
<dbReference type="Proteomes" id="UP001163064">
    <property type="component" value="Unassembled WGS sequence"/>
</dbReference>
<dbReference type="EMBL" id="JAPHNL010000056">
    <property type="protein sequence ID" value="MCX3059546.1"/>
    <property type="molecule type" value="Genomic_DNA"/>
</dbReference>
<feature type="compositionally biased region" description="Low complexity" evidence="1">
    <location>
        <begin position="155"/>
        <end position="170"/>
    </location>
</feature>
<organism evidence="2 3">
    <name type="scientific">Streptomyces beihaiensis</name>
    <dbReference type="NCBI Taxonomy" id="2984495"/>
    <lineage>
        <taxon>Bacteria</taxon>
        <taxon>Bacillati</taxon>
        <taxon>Actinomycetota</taxon>
        <taxon>Actinomycetes</taxon>
        <taxon>Kitasatosporales</taxon>
        <taxon>Streptomycetaceae</taxon>
        <taxon>Streptomyces</taxon>
    </lineage>
</organism>
<evidence type="ECO:0000313" key="2">
    <source>
        <dbReference type="EMBL" id="MCX3059546.1"/>
    </source>
</evidence>
<accession>A0ABT3TR94</accession>
<sequence length="256" mass="26017">MARTLQLLAARPLALSTRVPETAEPPAEPRTGARPVVAARWPGSAVAGQGDDPVYPVAGGPQPAAPQVQRASVAPLAGREGPVVRPAPPGSATTVAAATVPAGPLPVTAPQAPPLGDRPPGPHTPPEVRVPVVRPQAGTSGARTAAPVQRDVSDASAAAPAPAPFKGAPPRTGARPHGRSRSASTSSVAARGTSAAVRGTATATGTATDRRAESPQDPGIDLDALARRLLDPMARLLRTELRRGRERTGRPYDGRR</sequence>